<gene>
    <name evidence="1" type="ordered locus">NRI_0108</name>
</gene>
<dbReference type="HOGENOM" id="CLU_930096_0_0_5"/>
<evidence type="ECO:0000313" key="2">
    <source>
        <dbReference type="Proteomes" id="UP000001627"/>
    </source>
</evidence>
<accession>C6V3Y9</accession>
<dbReference type="AlphaFoldDB" id="C6V3Y9"/>
<evidence type="ECO:0000313" key="1">
    <source>
        <dbReference type="EMBL" id="ACT69090.1"/>
    </source>
</evidence>
<proteinExistence type="predicted"/>
<dbReference type="Proteomes" id="UP000001627">
    <property type="component" value="Chromosome"/>
</dbReference>
<protein>
    <recommendedName>
        <fullName evidence="3">Macro domain-containing protein</fullName>
    </recommendedName>
</protein>
<sequence>MRAQRGVSRCVQTEPLASGEPKRVGVDAQIQTSAQCVGVDVQTQTSVCRVTRGVQATVAEPRVPPSLVLGGAQIATPAVPMPGVRGCVLASEGILCAEAGAEEPGWRGSMIILLPGRSIFRTCRYVGAGSSAQVYSALRVYGAVLPPGLSACVRASRVVENPRRFAGPGWSARIVHARSPDMKQHRDSDTPAESILADLLSQLLYESFIKARNMEGTAGATLILPVGWVACADSIEEGEYIRAFASAMLRAAEAVGGDNLAELLGVQQVRICCNNGEIQRALAEEIERQAAASLGSPSC</sequence>
<evidence type="ECO:0008006" key="3">
    <source>
        <dbReference type="Google" id="ProtNLM"/>
    </source>
</evidence>
<reference evidence="1 2" key="1">
    <citation type="journal article" date="2009" name="Nucleic Acids Res.">
        <title>Analysis of complete genome sequence of Neorickettsia risticii: causative agent of Potomac horse fever.</title>
        <authorList>
            <person name="Lin M."/>
            <person name="Zhang C."/>
            <person name="Gibson K."/>
            <person name="Rikihisa Y."/>
        </authorList>
    </citation>
    <scope>NUCLEOTIDE SEQUENCE [LARGE SCALE GENOMIC DNA]</scope>
    <source>
        <strain evidence="1 2">Illinois</strain>
    </source>
</reference>
<organism evidence="1 2">
    <name type="scientific">Neorickettsia risticii (strain Illinois)</name>
    <dbReference type="NCBI Taxonomy" id="434131"/>
    <lineage>
        <taxon>Bacteria</taxon>
        <taxon>Pseudomonadati</taxon>
        <taxon>Pseudomonadota</taxon>
        <taxon>Alphaproteobacteria</taxon>
        <taxon>Rickettsiales</taxon>
        <taxon>Anaplasmataceae</taxon>
        <taxon>Neorickettsia</taxon>
    </lineage>
</organism>
<dbReference type="KEGG" id="nri:NRI_0108"/>
<keyword evidence="2" id="KW-1185">Reference proteome</keyword>
<dbReference type="EMBL" id="CP001431">
    <property type="protein sequence ID" value="ACT69090.1"/>
    <property type="molecule type" value="Genomic_DNA"/>
</dbReference>
<name>C6V3Y9_NEORI</name>